<feature type="region of interest" description="Disordered" evidence="3">
    <location>
        <begin position="52"/>
        <end position="104"/>
    </location>
</feature>
<dbReference type="OrthoDB" id="79171at2759"/>
<keyword evidence="2" id="KW-0539">Nucleus</keyword>
<proteinExistence type="predicted"/>
<dbReference type="AlphaFoldDB" id="A0A0F7TBB0"/>
<dbReference type="EMBL" id="CDHK01000001">
    <property type="protein sequence ID" value="CEJ53700.1"/>
    <property type="molecule type" value="Genomic_DNA"/>
</dbReference>
<accession>A0A0F7TBB0</accession>
<protein>
    <recommendedName>
        <fullName evidence="4">Tudor domain-containing protein</fullName>
    </recommendedName>
</protein>
<evidence type="ECO:0000313" key="6">
    <source>
        <dbReference type="Proteomes" id="UP000042958"/>
    </source>
</evidence>
<dbReference type="InterPro" id="IPR041297">
    <property type="entry name" value="Crb2_Tudor"/>
</dbReference>
<evidence type="ECO:0000256" key="2">
    <source>
        <dbReference type="ARBA" id="ARBA00023242"/>
    </source>
</evidence>
<reference evidence="6" key="1">
    <citation type="journal article" date="2015" name="Genome Announc.">
        <title>Draft genome sequence of the fungus Penicillium brasilianum MG11.</title>
        <authorList>
            <person name="Horn F."/>
            <person name="Linde J."/>
            <person name="Mattern D.J."/>
            <person name="Walther G."/>
            <person name="Guthke R."/>
            <person name="Brakhage A.A."/>
            <person name="Valiante V."/>
        </authorList>
    </citation>
    <scope>NUCLEOTIDE SEQUENCE [LARGE SCALE GENOMIC DNA]</scope>
    <source>
        <strain evidence="6">MG11</strain>
    </source>
</reference>
<sequence length="298" mass="31810">MSDVAALEAEVKEFKIQLETVQSSLQVEPDNTELQSLKTELEELITLTETAIAELKPPAPAAKPKPSTAPTQESWSSKDSVSRPSQPTLDRADEAATTAPPPAASFAVNDTVLARWVSGDNAFYPARITSITGSSSNPVYLVSFKSYATVENLTAKDIRPIAGSDSRKRKADGNPGSSASPSPAPPSVSHANVISAAADINPTLANQARQEPSKVGDASARPAKVPRKVKANKELEAGKNNWQSFAAKGKGKFGKKDSMFRTGDSVNARVGFTGSGQQMRRDPTRTRHVYQQAEDEGY</sequence>
<dbReference type="GO" id="GO:0005634">
    <property type="term" value="C:nucleus"/>
    <property type="evidence" value="ECO:0007669"/>
    <property type="project" value="UniProtKB-SubCell"/>
</dbReference>
<dbReference type="PANTHER" id="PTHR46297:SF2">
    <property type="entry name" value="TUDOR DOMAIN-CONTAINING PROTEIN"/>
    <property type="match status" value="1"/>
</dbReference>
<feature type="region of interest" description="Disordered" evidence="3">
    <location>
        <begin position="266"/>
        <end position="298"/>
    </location>
</feature>
<dbReference type="PANTHER" id="PTHR46297">
    <property type="entry name" value="ZINC FINGER CCCH-TYPE WITH G PATCH DOMAIN-CONTAINING PROTEIN"/>
    <property type="match status" value="1"/>
</dbReference>
<organism evidence="5 6">
    <name type="scientific">Penicillium brasilianum</name>
    <dbReference type="NCBI Taxonomy" id="104259"/>
    <lineage>
        <taxon>Eukaryota</taxon>
        <taxon>Fungi</taxon>
        <taxon>Dikarya</taxon>
        <taxon>Ascomycota</taxon>
        <taxon>Pezizomycotina</taxon>
        <taxon>Eurotiomycetes</taxon>
        <taxon>Eurotiomycetidae</taxon>
        <taxon>Eurotiales</taxon>
        <taxon>Aspergillaceae</taxon>
        <taxon>Penicillium</taxon>
    </lineage>
</organism>
<feature type="domain" description="Tudor" evidence="4">
    <location>
        <begin position="104"/>
        <end position="166"/>
    </location>
</feature>
<dbReference type="SMART" id="SM00333">
    <property type="entry name" value="TUDOR"/>
    <property type="match status" value="1"/>
</dbReference>
<dbReference type="Gene3D" id="2.30.30.140">
    <property type="match status" value="1"/>
</dbReference>
<dbReference type="SUPFAM" id="SSF63748">
    <property type="entry name" value="Tudor/PWWP/MBT"/>
    <property type="match status" value="1"/>
</dbReference>
<feature type="region of interest" description="Disordered" evidence="3">
    <location>
        <begin position="160"/>
        <end position="189"/>
    </location>
</feature>
<keyword evidence="6" id="KW-1185">Reference proteome</keyword>
<evidence type="ECO:0000313" key="5">
    <source>
        <dbReference type="EMBL" id="CEJ53700.1"/>
    </source>
</evidence>
<gene>
    <name evidence="5" type="ORF">PMG11_00049</name>
</gene>
<dbReference type="STRING" id="104259.A0A0F7TBB0"/>
<dbReference type="Proteomes" id="UP000042958">
    <property type="component" value="Unassembled WGS sequence"/>
</dbReference>
<feature type="region of interest" description="Disordered" evidence="3">
    <location>
        <begin position="201"/>
        <end position="241"/>
    </location>
</feature>
<dbReference type="InterPro" id="IPR002999">
    <property type="entry name" value="Tudor"/>
</dbReference>
<name>A0A0F7TBB0_PENBI</name>
<evidence type="ECO:0000259" key="4">
    <source>
        <dbReference type="SMART" id="SM00333"/>
    </source>
</evidence>
<comment type="subcellular location">
    <subcellularLocation>
        <location evidence="1">Nucleus</location>
    </subcellularLocation>
</comment>
<dbReference type="CDD" id="cd20446">
    <property type="entry name" value="Tudor_SpSPF30-like"/>
    <property type="match status" value="1"/>
</dbReference>
<evidence type="ECO:0000256" key="1">
    <source>
        <dbReference type="ARBA" id="ARBA00004123"/>
    </source>
</evidence>
<evidence type="ECO:0000256" key="3">
    <source>
        <dbReference type="SAM" id="MobiDB-lite"/>
    </source>
</evidence>
<dbReference type="Pfam" id="PF18115">
    <property type="entry name" value="Tudor_3"/>
    <property type="match status" value="1"/>
</dbReference>
<feature type="compositionally biased region" description="Polar residues" evidence="3">
    <location>
        <begin position="68"/>
        <end position="88"/>
    </location>
</feature>